<comment type="subcellular location">
    <subcellularLocation>
        <location evidence="1">Nucleus</location>
    </subcellularLocation>
</comment>
<dbReference type="EMBL" id="KE560757">
    <property type="protein sequence ID" value="EPZ35798.1"/>
    <property type="molecule type" value="Genomic_DNA"/>
</dbReference>
<keyword evidence="10" id="KW-1185">Reference proteome</keyword>
<organism evidence="9 10">
    <name type="scientific">Rozella allomycis (strain CSF55)</name>
    <dbReference type="NCBI Taxonomy" id="988480"/>
    <lineage>
        <taxon>Eukaryota</taxon>
        <taxon>Fungi</taxon>
        <taxon>Fungi incertae sedis</taxon>
        <taxon>Cryptomycota</taxon>
        <taxon>Cryptomycota incertae sedis</taxon>
        <taxon>Rozella</taxon>
    </lineage>
</organism>
<feature type="DNA-binding region" description="TEA" evidence="7">
    <location>
        <begin position="10"/>
        <end position="84"/>
    </location>
</feature>
<evidence type="ECO:0000259" key="8">
    <source>
        <dbReference type="PROSITE" id="PS51088"/>
    </source>
</evidence>
<dbReference type="GO" id="GO:0000981">
    <property type="term" value="F:DNA-binding transcription factor activity, RNA polymerase II-specific"/>
    <property type="evidence" value="ECO:0007669"/>
    <property type="project" value="TreeGrafter"/>
</dbReference>
<keyword evidence="4" id="KW-0238">DNA-binding</keyword>
<protein>
    <submittedName>
        <fullName evidence="9">TEA/ATTS domain-containing protein</fullName>
    </submittedName>
</protein>
<comment type="similarity">
    <text evidence="2">Belongs to the TEC1 family.</text>
</comment>
<name>A0A075AZU6_ROZAC</name>
<dbReference type="HOGENOM" id="CLU_1195452_0_0_1"/>
<accession>A0A075AZU6</accession>
<dbReference type="PANTHER" id="PTHR11834:SF0">
    <property type="entry name" value="PROTEIN SCALLOPED"/>
    <property type="match status" value="1"/>
</dbReference>
<dbReference type="PROSITE" id="PS51088">
    <property type="entry name" value="TEA_2"/>
    <property type="match status" value="1"/>
</dbReference>
<evidence type="ECO:0000256" key="1">
    <source>
        <dbReference type="ARBA" id="ARBA00004123"/>
    </source>
</evidence>
<evidence type="ECO:0000313" key="9">
    <source>
        <dbReference type="EMBL" id="EPZ35798.1"/>
    </source>
</evidence>
<dbReference type="InterPro" id="IPR041086">
    <property type="entry name" value="YBD"/>
</dbReference>
<keyword evidence="3" id="KW-0805">Transcription regulation</keyword>
<dbReference type="Pfam" id="PF01285">
    <property type="entry name" value="TEA"/>
    <property type="match status" value="1"/>
</dbReference>
<keyword evidence="5" id="KW-0804">Transcription</keyword>
<dbReference type="InterPro" id="IPR000818">
    <property type="entry name" value="TEA/ATTS_dom"/>
</dbReference>
<evidence type="ECO:0000256" key="7">
    <source>
        <dbReference type="PROSITE-ProRule" id="PRU00505"/>
    </source>
</evidence>
<sequence>MTLDQNPSTPNDEASIWPEDVEMAFHEALALYPPIGRRKLLEEGKMYGRNELVAKYIEKKTDKVRSRKQVSSHIQVLNKKKKKLESRLGLGTDDDFRCGPFFDSTLFTSFPFHIKNTEFSYVAYDQMDMNQVNTDLPRKTSQWKFNLKCRFDSTESFTSRCWTLVFSFGKTIIDKKQVVQSIKCKDDGYTFCFDHNPLCQFVESLTNEMIGLQSIDLQQNVLDNISVLQVHK</sequence>
<evidence type="ECO:0000313" key="10">
    <source>
        <dbReference type="Proteomes" id="UP000030755"/>
    </source>
</evidence>
<dbReference type="OrthoDB" id="10006572at2759"/>
<proteinExistence type="inferred from homology"/>
<feature type="domain" description="TEA" evidence="8">
    <location>
        <begin position="10"/>
        <end position="84"/>
    </location>
</feature>
<dbReference type="STRING" id="988480.A0A075AZU6"/>
<dbReference type="GO" id="GO:0005634">
    <property type="term" value="C:nucleus"/>
    <property type="evidence" value="ECO:0007669"/>
    <property type="project" value="UniProtKB-SubCell"/>
</dbReference>
<keyword evidence="6" id="KW-0539">Nucleus</keyword>
<evidence type="ECO:0000256" key="2">
    <source>
        <dbReference type="ARBA" id="ARBA00008421"/>
    </source>
</evidence>
<dbReference type="GO" id="GO:0000978">
    <property type="term" value="F:RNA polymerase II cis-regulatory region sequence-specific DNA binding"/>
    <property type="evidence" value="ECO:0007669"/>
    <property type="project" value="TreeGrafter"/>
</dbReference>
<reference evidence="9 10" key="1">
    <citation type="journal article" date="2013" name="Curr. Biol.">
        <title>Shared signatures of parasitism and phylogenomics unite Cryptomycota and microsporidia.</title>
        <authorList>
            <person name="James T.Y."/>
            <person name="Pelin A."/>
            <person name="Bonen L."/>
            <person name="Ahrendt S."/>
            <person name="Sain D."/>
            <person name="Corradi N."/>
            <person name="Stajich J.E."/>
        </authorList>
    </citation>
    <scope>NUCLEOTIDE SEQUENCE [LARGE SCALE GENOMIC DNA]</scope>
    <source>
        <strain evidence="9 10">CSF55</strain>
    </source>
</reference>
<dbReference type="Gene3D" id="2.70.50.80">
    <property type="match status" value="1"/>
</dbReference>
<evidence type="ECO:0000256" key="4">
    <source>
        <dbReference type="ARBA" id="ARBA00023125"/>
    </source>
</evidence>
<dbReference type="InterPro" id="IPR050937">
    <property type="entry name" value="TEC1_TEAD_TF"/>
</dbReference>
<dbReference type="SMART" id="SM00426">
    <property type="entry name" value="TEA"/>
    <property type="match status" value="1"/>
</dbReference>
<dbReference type="InterPro" id="IPR038096">
    <property type="entry name" value="TEA/ATTS_sf"/>
</dbReference>
<dbReference type="PRINTS" id="PR00065">
    <property type="entry name" value="TEADOMAIN"/>
</dbReference>
<gene>
    <name evidence="9" type="ORF">O9G_003281</name>
</gene>
<dbReference type="GO" id="GO:0048568">
    <property type="term" value="P:embryonic organ development"/>
    <property type="evidence" value="ECO:0007669"/>
    <property type="project" value="TreeGrafter"/>
</dbReference>
<evidence type="ECO:0000256" key="6">
    <source>
        <dbReference type="ARBA" id="ARBA00023242"/>
    </source>
</evidence>
<dbReference type="GO" id="GO:0005667">
    <property type="term" value="C:transcription regulator complex"/>
    <property type="evidence" value="ECO:0007669"/>
    <property type="project" value="TreeGrafter"/>
</dbReference>
<dbReference type="Pfam" id="PF17725">
    <property type="entry name" value="YBD"/>
    <property type="match status" value="1"/>
</dbReference>
<dbReference type="PANTHER" id="PTHR11834">
    <property type="entry name" value="TRANSCRIPTIONAL ENHANCER FACTOR TEF RELATED"/>
    <property type="match status" value="1"/>
</dbReference>
<evidence type="ECO:0000256" key="5">
    <source>
        <dbReference type="ARBA" id="ARBA00023163"/>
    </source>
</evidence>
<dbReference type="Gene3D" id="6.10.20.40">
    <property type="entry name" value="TEA/ATTS domain"/>
    <property type="match status" value="1"/>
</dbReference>
<dbReference type="AlphaFoldDB" id="A0A075AZU6"/>
<evidence type="ECO:0000256" key="3">
    <source>
        <dbReference type="ARBA" id="ARBA00023015"/>
    </source>
</evidence>
<dbReference type="Proteomes" id="UP000030755">
    <property type="component" value="Unassembled WGS sequence"/>
</dbReference>